<feature type="compositionally biased region" description="Low complexity" evidence="1">
    <location>
        <begin position="7"/>
        <end position="25"/>
    </location>
</feature>
<keyword evidence="2" id="KW-0472">Membrane</keyword>
<keyword evidence="2" id="KW-1133">Transmembrane helix</keyword>
<feature type="compositionally biased region" description="Polar residues" evidence="1">
    <location>
        <begin position="94"/>
        <end position="103"/>
    </location>
</feature>
<protein>
    <submittedName>
        <fullName evidence="3">Uncharacterized protein</fullName>
    </submittedName>
</protein>
<dbReference type="Proteomes" id="UP000541154">
    <property type="component" value="Unassembled WGS sequence"/>
</dbReference>
<feature type="region of interest" description="Disordered" evidence="1">
    <location>
        <begin position="1"/>
        <end position="103"/>
    </location>
</feature>
<accession>A0A8H5ZWM7</accession>
<evidence type="ECO:0000313" key="4">
    <source>
        <dbReference type="Proteomes" id="UP000541154"/>
    </source>
</evidence>
<proteinExistence type="predicted"/>
<reference evidence="3 4" key="1">
    <citation type="submission" date="2019-04" db="EMBL/GenBank/DDBJ databases">
        <title>Aspergillus burnettii sp. nov., novel species from soil in southeast Queensland.</title>
        <authorList>
            <person name="Gilchrist C.L.M."/>
            <person name="Pitt J.I."/>
            <person name="Lange L."/>
            <person name="Lacey H.J."/>
            <person name="Vuong D."/>
            <person name="Midgley D.J."/>
            <person name="Greenfield P."/>
            <person name="Bradbury M."/>
            <person name="Lacey E."/>
            <person name="Busk P.K."/>
            <person name="Pilgaard B."/>
            <person name="Chooi Y.H."/>
            <person name="Piggott A.M."/>
        </authorList>
    </citation>
    <scope>NUCLEOTIDE SEQUENCE [LARGE SCALE GENOMIC DNA]</scope>
    <source>
        <strain evidence="3 4">FRR 5400</strain>
    </source>
</reference>
<evidence type="ECO:0000256" key="2">
    <source>
        <dbReference type="SAM" id="Phobius"/>
    </source>
</evidence>
<organism evidence="3 4">
    <name type="scientific">Petromyces alliaceus</name>
    <name type="common">Aspergillus alliaceus</name>
    <dbReference type="NCBI Taxonomy" id="209559"/>
    <lineage>
        <taxon>Eukaryota</taxon>
        <taxon>Fungi</taxon>
        <taxon>Dikarya</taxon>
        <taxon>Ascomycota</taxon>
        <taxon>Pezizomycotina</taxon>
        <taxon>Eurotiomycetes</taxon>
        <taxon>Eurotiomycetidae</taxon>
        <taxon>Eurotiales</taxon>
        <taxon>Aspergillaceae</taxon>
        <taxon>Aspergillus</taxon>
        <taxon>Aspergillus subgen. Circumdati</taxon>
    </lineage>
</organism>
<dbReference type="EMBL" id="SPNV01000399">
    <property type="protein sequence ID" value="KAF5855680.1"/>
    <property type="molecule type" value="Genomic_DNA"/>
</dbReference>
<dbReference type="AlphaFoldDB" id="A0A8H5ZWM7"/>
<feature type="transmembrane region" description="Helical" evidence="2">
    <location>
        <begin position="108"/>
        <end position="132"/>
    </location>
</feature>
<name>A0A8H5ZWM7_PETAA</name>
<feature type="region of interest" description="Disordered" evidence="1">
    <location>
        <begin position="140"/>
        <end position="181"/>
    </location>
</feature>
<keyword evidence="2" id="KW-0812">Transmembrane</keyword>
<gene>
    <name evidence="3" type="ORF">ETB97_008615</name>
</gene>
<comment type="caution">
    <text evidence="3">The sequence shown here is derived from an EMBL/GenBank/DDBJ whole genome shotgun (WGS) entry which is preliminary data.</text>
</comment>
<keyword evidence="4" id="KW-1185">Reference proteome</keyword>
<evidence type="ECO:0000256" key="1">
    <source>
        <dbReference type="SAM" id="MobiDB-lite"/>
    </source>
</evidence>
<evidence type="ECO:0000313" key="3">
    <source>
        <dbReference type="EMBL" id="KAF5855680.1"/>
    </source>
</evidence>
<feature type="compositionally biased region" description="Low complexity" evidence="1">
    <location>
        <begin position="32"/>
        <end position="93"/>
    </location>
</feature>
<sequence>MADVSGAAASTSTSSIISSTPTLSAPSPPQASQPDSATLTGSPPTSLPGSTPSSTPVASSSTSSAQPSTFSSASNSTSASTTSTTGPNRTGTSAPQTSHASSGVSNGALAGAVVGSIVGTAIIAVLVSFLYIRFRKNQDARTAKPSLTPDKPNHQGNLSDKSSHPLVASQERESPGPSATSLSQLLNLSSYVPEPADDSVVCARIQTLFDLASLHVDNYYFPASSPTGPPTQDALARITTYESPFLPAPLVQLLSKRRVRRAALTHVLVRSLLEAIQSGSATESLLPIPYASASRSGQNAVLGYEDSRALFAWRMLTSRLYKEGYFADSVTAEPSAVRTLAASFVQAFAPYSDPDFSETSRLDHLMSVTRAAADLGVWLFAQPCSFDFCWNANLIDKVAVLPAVVKVSDEQGQRLFAPRVLVEETVVPG</sequence>